<dbReference type="PANTHER" id="PTHR23416:SF78">
    <property type="entry name" value="LIPOPOLYSACCHARIDE BIOSYNTHESIS O-ACETYL TRANSFERASE WBBJ-RELATED"/>
    <property type="match status" value="1"/>
</dbReference>
<dbReference type="EC" id="2.3.1.89" evidence="1"/>
<keyword evidence="1" id="KW-0012">Acyltransferase</keyword>
<accession>A0A645ADJ7</accession>
<dbReference type="SUPFAM" id="SSF51161">
    <property type="entry name" value="Trimeric LpxA-like enzymes"/>
    <property type="match status" value="1"/>
</dbReference>
<gene>
    <name evidence="1" type="primary">dapH_30</name>
    <name evidence="1" type="ORF">SDC9_98033</name>
</gene>
<dbReference type="PANTHER" id="PTHR23416">
    <property type="entry name" value="SIALIC ACID SYNTHASE-RELATED"/>
    <property type="match status" value="1"/>
</dbReference>
<dbReference type="AlphaFoldDB" id="A0A645ADJ7"/>
<sequence>MKNQYSLSETISTAYALICTKLFYKGARLIRRPFYCRGKSRLQFAEGFTTGHHCRFDLLGEEGDNSKKLLIGKNCKLGDNVHIVANQKVIIGDNCLMASKIFISDTSHGDYSDNSNDSFPHIPPDKRTLYTKPVSIGNNVWIGENVCILLGVSIGDGCIIGANSVVNRDVPDNCIVAGSPAKAIKKWDDESKMWIKCHMQ</sequence>
<reference evidence="1" key="1">
    <citation type="submission" date="2019-08" db="EMBL/GenBank/DDBJ databases">
        <authorList>
            <person name="Kucharzyk K."/>
            <person name="Murdoch R.W."/>
            <person name="Higgins S."/>
            <person name="Loffler F."/>
        </authorList>
    </citation>
    <scope>NUCLEOTIDE SEQUENCE</scope>
</reference>
<dbReference type="GO" id="GO:0047200">
    <property type="term" value="F:tetrahydrodipicolinate N-acetyltransferase activity"/>
    <property type="evidence" value="ECO:0007669"/>
    <property type="project" value="UniProtKB-EC"/>
</dbReference>
<dbReference type="InterPro" id="IPR011004">
    <property type="entry name" value="Trimer_LpxA-like_sf"/>
</dbReference>
<dbReference type="InterPro" id="IPR001451">
    <property type="entry name" value="Hexapep"/>
</dbReference>
<organism evidence="1">
    <name type="scientific">bioreactor metagenome</name>
    <dbReference type="NCBI Taxonomy" id="1076179"/>
    <lineage>
        <taxon>unclassified sequences</taxon>
        <taxon>metagenomes</taxon>
        <taxon>ecological metagenomes</taxon>
    </lineage>
</organism>
<dbReference type="EMBL" id="VSSQ01013344">
    <property type="protein sequence ID" value="MPM51285.1"/>
    <property type="molecule type" value="Genomic_DNA"/>
</dbReference>
<evidence type="ECO:0000313" key="1">
    <source>
        <dbReference type="EMBL" id="MPM51285.1"/>
    </source>
</evidence>
<dbReference type="Pfam" id="PF00132">
    <property type="entry name" value="Hexapep"/>
    <property type="match status" value="1"/>
</dbReference>
<proteinExistence type="predicted"/>
<comment type="caution">
    <text evidence="1">The sequence shown here is derived from an EMBL/GenBank/DDBJ whole genome shotgun (WGS) entry which is preliminary data.</text>
</comment>
<name>A0A645ADJ7_9ZZZZ</name>
<keyword evidence="1" id="KW-0808">Transferase</keyword>
<protein>
    <submittedName>
        <fullName evidence="1">2,3,4,5-tetrahydropyridine-2,6-dicarboxylate N-acetyltransferase</fullName>
        <ecNumber evidence="1">2.3.1.89</ecNumber>
    </submittedName>
</protein>
<dbReference type="InterPro" id="IPR051159">
    <property type="entry name" value="Hexapeptide_acetyltransf"/>
</dbReference>
<dbReference type="CDD" id="cd04647">
    <property type="entry name" value="LbH_MAT_like"/>
    <property type="match status" value="1"/>
</dbReference>
<dbReference type="Gene3D" id="2.160.10.10">
    <property type="entry name" value="Hexapeptide repeat proteins"/>
    <property type="match status" value="1"/>
</dbReference>